<organism evidence="5 6">
    <name type="scientific">Nesterenkonia lutea</name>
    <dbReference type="NCBI Taxonomy" id="272919"/>
    <lineage>
        <taxon>Bacteria</taxon>
        <taxon>Bacillati</taxon>
        <taxon>Actinomycetota</taxon>
        <taxon>Actinomycetes</taxon>
        <taxon>Micrococcales</taxon>
        <taxon>Micrococcaceae</taxon>
        <taxon>Nesterenkonia</taxon>
    </lineage>
</organism>
<dbReference type="EMBL" id="JADBED010000002">
    <property type="protein sequence ID" value="MBE1525485.1"/>
    <property type="molecule type" value="Genomic_DNA"/>
</dbReference>
<accession>A0ABR9JHS1</accession>
<evidence type="ECO:0000256" key="3">
    <source>
        <dbReference type="ARBA" id="ARBA00022729"/>
    </source>
</evidence>
<name>A0ABR9JHS1_9MICC</name>
<dbReference type="Pfam" id="PF13407">
    <property type="entry name" value="Peripla_BP_4"/>
    <property type="match status" value="1"/>
</dbReference>
<dbReference type="PROSITE" id="PS51257">
    <property type="entry name" value="PROKAR_LIPOPROTEIN"/>
    <property type="match status" value="1"/>
</dbReference>
<evidence type="ECO:0000313" key="5">
    <source>
        <dbReference type="EMBL" id="MBE1525485.1"/>
    </source>
</evidence>
<comment type="caution">
    <text evidence="5">The sequence shown here is derived from an EMBL/GenBank/DDBJ whole genome shotgun (WGS) entry which is preliminary data.</text>
</comment>
<dbReference type="PANTHER" id="PTHR46847:SF1">
    <property type="entry name" value="D-ALLOSE-BINDING PERIPLASMIC PROTEIN-RELATED"/>
    <property type="match status" value="1"/>
</dbReference>
<keyword evidence="6" id="KW-1185">Reference proteome</keyword>
<comment type="similarity">
    <text evidence="2">Belongs to the bacterial solute-binding protein 2 family.</text>
</comment>
<evidence type="ECO:0000313" key="6">
    <source>
        <dbReference type="Proteomes" id="UP000643525"/>
    </source>
</evidence>
<dbReference type="PANTHER" id="PTHR46847">
    <property type="entry name" value="D-ALLOSE-BINDING PERIPLASMIC PROTEIN-RELATED"/>
    <property type="match status" value="1"/>
</dbReference>
<dbReference type="RefSeq" id="WP_192596633.1">
    <property type="nucleotide sequence ID" value="NZ_BAAALJ010000025.1"/>
</dbReference>
<evidence type="ECO:0000256" key="2">
    <source>
        <dbReference type="ARBA" id="ARBA00007639"/>
    </source>
</evidence>
<dbReference type="NCBIfam" id="NF008185">
    <property type="entry name" value="PRK10936.1"/>
    <property type="match status" value="1"/>
</dbReference>
<dbReference type="InterPro" id="IPR025997">
    <property type="entry name" value="SBP_2_dom"/>
</dbReference>
<sequence length="382" mass="40400">MSIELRSLSYRSTAVIAAAVLALSACSSSEEETAPTGEEPWEIEAVFVECESGEELASCEGEETLDTYKALDGEQVDQEVDVCVLVPHVQDPVWLGINYGAASEAERLGVSMQFNGAGGYENIAEQNTQVEDCVSQGYDSVVVGAVSADALDPALAQAQDRGVHIIDGGNGVNSEHVDARAVLDYYQMGSTIGEHLVERNEELSVALLPGPAGAGWSERSVVGFEDAIEGSDVELVDTRYGDPTREVQAGLVEDALSADSELDVVVGTAVTAEVATSILEERGLTDEVDNYSTYISPALTTSLEEGTVACAPNDQGVFLARIMIDLAVRTALDIPYENDTHRAAPSPQLVCGPGAGDADNFAEFDPESVFAPDDWSPVNDVN</sequence>
<evidence type="ECO:0000256" key="1">
    <source>
        <dbReference type="ARBA" id="ARBA00004196"/>
    </source>
</evidence>
<feature type="domain" description="Periplasmic binding protein" evidence="4">
    <location>
        <begin position="83"/>
        <end position="329"/>
    </location>
</feature>
<gene>
    <name evidence="5" type="ORF">H4W27_002659</name>
</gene>
<dbReference type="InterPro" id="IPR028082">
    <property type="entry name" value="Peripla_BP_I"/>
</dbReference>
<dbReference type="SUPFAM" id="SSF53822">
    <property type="entry name" value="Periplasmic binding protein-like I"/>
    <property type="match status" value="1"/>
</dbReference>
<proteinExistence type="inferred from homology"/>
<protein>
    <submittedName>
        <fullName evidence="5">Protein TorT</fullName>
    </submittedName>
</protein>
<comment type="subcellular location">
    <subcellularLocation>
        <location evidence="1">Cell envelope</location>
    </subcellularLocation>
</comment>
<evidence type="ECO:0000259" key="4">
    <source>
        <dbReference type="Pfam" id="PF13407"/>
    </source>
</evidence>
<reference evidence="5 6" key="1">
    <citation type="submission" date="2020-10" db="EMBL/GenBank/DDBJ databases">
        <title>Sequencing the genomes of 1000 actinobacteria strains.</title>
        <authorList>
            <person name="Klenk H.-P."/>
        </authorList>
    </citation>
    <scope>NUCLEOTIDE SEQUENCE [LARGE SCALE GENOMIC DNA]</scope>
    <source>
        <strain evidence="5 6">DSM 15666</strain>
    </source>
</reference>
<dbReference type="Gene3D" id="3.40.50.2300">
    <property type="match status" value="2"/>
</dbReference>
<dbReference type="CDD" id="cd06306">
    <property type="entry name" value="PBP1_TorT-like"/>
    <property type="match status" value="1"/>
</dbReference>
<keyword evidence="3" id="KW-0732">Signal</keyword>
<dbReference type="Proteomes" id="UP000643525">
    <property type="component" value="Unassembled WGS sequence"/>
</dbReference>